<dbReference type="FunFam" id="3.80.10.10:FF:000782">
    <property type="entry name" value="Si:ch211-196h16.4"/>
    <property type="match status" value="1"/>
</dbReference>
<evidence type="ECO:0000256" key="6">
    <source>
        <dbReference type="ARBA" id="ARBA00022737"/>
    </source>
</evidence>
<keyword evidence="7" id="KW-0547">Nucleotide-binding</keyword>
<dbReference type="InterPro" id="IPR032675">
    <property type="entry name" value="LRR_dom_sf"/>
</dbReference>
<gene>
    <name evidence="13" type="ORF">QTP70_030297</name>
</gene>
<dbReference type="Gene3D" id="3.80.10.10">
    <property type="entry name" value="Ribonuclease Inhibitor"/>
    <property type="match status" value="2"/>
</dbReference>
<keyword evidence="14" id="KW-1185">Reference proteome</keyword>
<evidence type="ECO:0000256" key="5">
    <source>
        <dbReference type="ARBA" id="ARBA00022614"/>
    </source>
</evidence>
<dbReference type="Gene3D" id="3.60.10.10">
    <property type="entry name" value="Endonuclease/exonuclease/phosphatase"/>
    <property type="match status" value="1"/>
</dbReference>
<keyword evidence="6" id="KW-0677">Repeat</keyword>
<name>A0AAE0UNG1_9TELE</name>
<protein>
    <recommendedName>
        <fullName evidence="3">ribonuclease H</fullName>
        <ecNumber evidence="3">3.1.26.4</ecNumber>
    </recommendedName>
</protein>
<keyword evidence="5" id="KW-0433">Leucine-rich repeat</keyword>
<dbReference type="EMBL" id="JAUCMX010000025">
    <property type="protein sequence ID" value="KAK3511097.1"/>
    <property type="molecule type" value="Genomic_DNA"/>
</dbReference>
<dbReference type="InterPro" id="IPR051261">
    <property type="entry name" value="NLR"/>
</dbReference>
<dbReference type="EC" id="3.1.26.4" evidence="3"/>
<feature type="compositionally biased region" description="Basic and acidic residues" evidence="10">
    <location>
        <begin position="71"/>
        <end position="93"/>
    </location>
</feature>
<evidence type="ECO:0000256" key="8">
    <source>
        <dbReference type="ARBA" id="ARBA00022840"/>
    </source>
</evidence>
<dbReference type="InterPro" id="IPR001611">
    <property type="entry name" value="Leu-rich_rpt"/>
</dbReference>
<dbReference type="Pfam" id="PF14484">
    <property type="entry name" value="FISNA"/>
    <property type="match status" value="1"/>
</dbReference>
<evidence type="ECO:0000256" key="7">
    <source>
        <dbReference type="ARBA" id="ARBA00022741"/>
    </source>
</evidence>
<dbReference type="InterPro" id="IPR041075">
    <property type="entry name" value="NOD1/2_WH"/>
</dbReference>
<dbReference type="InterPro" id="IPR006553">
    <property type="entry name" value="Leu-rich_rpt_Cys-con_subtyp"/>
</dbReference>
<dbReference type="InterPro" id="IPR036691">
    <property type="entry name" value="Endo/exonu/phosph_ase_sf"/>
</dbReference>
<dbReference type="SUPFAM" id="SSF56672">
    <property type="entry name" value="DNA/RNA polymerases"/>
    <property type="match status" value="1"/>
</dbReference>
<dbReference type="SMART" id="SM00367">
    <property type="entry name" value="LRR_CC"/>
    <property type="match status" value="8"/>
</dbReference>
<comment type="caution">
    <text evidence="13">The sequence shown here is derived from an EMBL/GenBank/DDBJ whole genome shotgun (WGS) entry which is preliminary data.</text>
</comment>
<feature type="domain" description="Reverse transcriptase" evidence="12">
    <location>
        <begin position="1048"/>
        <end position="1299"/>
    </location>
</feature>
<evidence type="ECO:0000256" key="2">
    <source>
        <dbReference type="ARBA" id="ARBA00010879"/>
    </source>
</evidence>
<feature type="coiled-coil region" evidence="9">
    <location>
        <begin position="1067"/>
        <end position="1101"/>
    </location>
</feature>
<dbReference type="PROSITE" id="PS51450">
    <property type="entry name" value="LRR"/>
    <property type="match status" value="3"/>
</dbReference>
<dbReference type="PANTHER" id="PTHR24106">
    <property type="entry name" value="NACHT, LRR AND CARD DOMAINS-CONTAINING"/>
    <property type="match status" value="1"/>
</dbReference>
<dbReference type="Pfam" id="PF17779">
    <property type="entry name" value="WHD_NOD2"/>
    <property type="match status" value="1"/>
</dbReference>
<dbReference type="Proteomes" id="UP001274896">
    <property type="component" value="Unassembled WGS sequence"/>
</dbReference>
<evidence type="ECO:0000259" key="11">
    <source>
        <dbReference type="PROSITE" id="PS50837"/>
    </source>
</evidence>
<dbReference type="Pfam" id="PF13516">
    <property type="entry name" value="LRR_6"/>
    <property type="match status" value="5"/>
</dbReference>
<dbReference type="Pfam" id="PF00078">
    <property type="entry name" value="RVT_1"/>
    <property type="match status" value="1"/>
</dbReference>
<comment type="subcellular location">
    <subcellularLocation>
        <location evidence="1">Cytoplasm</location>
    </subcellularLocation>
</comment>
<evidence type="ECO:0000259" key="12">
    <source>
        <dbReference type="PROSITE" id="PS50878"/>
    </source>
</evidence>
<sequence length="1655" mass="189187">MSVSGKQDLKKDERMMEGKRSDSPAPSCVSMKSDRSMGLPILFRDRDSSTDVRMMEGKRSDSPEPSCVSMKSDRSMDRPILFRDRDSSTDVRSQKKKSNISRNQLDSIFQELEHKVITLIKNELKRFRKLLSPDYPACTEREVEDEEDLHSVREGALKITLHVLKNMNHTDLANTLHNKSVGSVYQPKLKSKLKEKFKRINEGISQHGSSALLNEIYTELYITEGWSGDVNNEHEVRQIETVSRRPATQETAIKCNDLFKDKSIRSVLTKGVAGIGKTVSVQKFILDWTEGKANQDVFFMFPLPFRELNLMKQQNLSLMNLLHHFFPEMRELESIDCDSYKVVLIFDGLDECQLPLNFQKNERLCDVTESASVDVLLTNLIKGNLLPSALLWITSRPGAANQIPPECVDQVTEVRGFSDPQKEEYFRKRISDQSLANKIITHMKSSRSLYIMCHIPVFCWISATVLERMLGEAESGEIPKTLTQMFTHFLIFQIKHKHQKYHQKCDHDPQQTRESILALGKLAFQQLEKGNLIFYEEDLRECGIDVREVSVYSGVCTQIFREEFGLHLGKVFSFVHLSVQEFLAALYAFISYISRNVTEQQTTGLSDLFRKSNMSDFLRSAVDKALQSENGHLDLFLRFLLGLSLESNQTLLRGLMPQTGSSSHSKQETVKYIKEKIRENPSPEKSINLFHCLNELNDHSLVQEVQTYLNREGYSRLRGTRLSPAQWSALVFVLLDSEQELDVFDLSKFDRSEECLLRLLPVVKASRKAEAPVEIGLLLVGEVEEGGECADRERRGKETRWKGSKARSIGAGFKLFYYGVDSKRNGVGVVLKEEFVRNALEVGCELEEKERFWSELDEVMESIPTGERVVIGADFNGHVGEGNTGDEEVMGRFGVKERNLEGQMVEDFAKRMDMAVVNTYFQKREEHRVTYKSGGRRTQVDYILCRRGNLKEISDCKVVVGESVARQHRMVVCRMTLMVCKKKRSEIEKKTKWWKLKKEECCEEFRQKLRQALGGQVVLPDDWETTAEVIRETGRKVLGVSSGRRKEDKETWWWNEEVQDSIQRKMLAKKKWDMDRTEENRQEYKELQRRVKREVSKAKQKAYDELYTRKSTTDAIFALRILMEKYRDGQRELHCVFVDLEKAYDRVPREELWYCMRKSGVAEKYVRVVQDMYERSRTVVRCAVGQTEEFNVEVGLHQGSALSPFLFAIVMDQLSEEVRQESPWTMMFADDIVICSESREQVEENLERWRFALERRGMKVSRSKTEYMCVNEREGSGTVRLQGEEVKKVQEFKYLGSTVQSNGECGKEKISARIKGKVYRTVVRPAMLYGLETVSLRKRQESELEVAELKMLRLCWCNLTEESCRALSSVLTSNSSSLRELNLSNNTLQDSGVKLLSAGLNYPHCTLEKLSLCWCNLTEESCRALSSVLTSNSSSLRELNLSHNKLQDSGVKLLSAGLKNPHCTLEILRLCVCNLTEESCRALSSVLTSNSSSLRELNLSHNKLQDSGVKLLSAGLKNPHCTLEKLRLCWCNLTEESCRALSSVLTSNSSSLRELNLSHNKLQDSGVKLLSAGLNNPHCTLEILRMSYCSITDEGCTALASALRSNSSSHLRELDLYDNNPGGSGVKLLSDLLKDPLCTLETLLINYNKLTRSGV</sequence>
<keyword evidence="9" id="KW-0175">Coiled coil</keyword>
<dbReference type="GO" id="GO:0004523">
    <property type="term" value="F:RNA-DNA hybrid ribonuclease activity"/>
    <property type="evidence" value="ECO:0007669"/>
    <property type="project" value="UniProtKB-EC"/>
</dbReference>
<evidence type="ECO:0000256" key="10">
    <source>
        <dbReference type="SAM" id="MobiDB-lite"/>
    </source>
</evidence>
<dbReference type="Pfam" id="PF05729">
    <property type="entry name" value="NACHT"/>
    <property type="match status" value="1"/>
</dbReference>
<evidence type="ECO:0000256" key="4">
    <source>
        <dbReference type="ARBA" id="ARBA00022490"/>
    </source>
</evidence>
<organism evidence="13 14">
    <name type="scientific">Hemibagrus guttatus</name>
    <dbReference type="NCBI Taxonomy" id="175788"/>
    <lineage>
        <taxon>Eukaryota</taxon>
        <taxon>Metazoa</taxon>
        <taxon>Chordata</taxon>
        <taxon>Craniata</taxon>
        <taxon>Vertebrata</taxon>
        <taxon>Euteleostomi</taxon>
        <taxon>Actinopterygii</taxon>
        <taxon>Neopterygii</taxon>
        <taxon>Teleostei</taxon>
        <taxon>Ostariophysi</taxon>
        <taxon>Siluriformes</taxon>
        <taxon>Bagridae</taxon>
        <taxon>Hemibagrus</taxon>
    </lineage>
</organism>
<keyword evidence="4" id="KW-0963">Cytoplasm</keyword>
<dbReference type="InterPro" id="IPR029495">
    <property type="entry name" value="NACHT-assoc"/>
</dbReference>
<comment type="similarity">
    <text evidence="2">Belongs to the beta type-B retroviral polymerase family. HERV class-II K(HML-2) pol subfamily.</text>
</comment>
<accession>A0AAE0UNG1</accession>
<dbReference type="FunFam" id="3.40.50.300:FF:000210">
    <property type="entry name" value="Si:dkey-16p6.1"/>
    <property type="match status" value="1"/>
</dbReference>
<dbReference type="SUPFAM" id="SSF56219">
    <property type="entry name" value="DNase I-like"/>
    <property type="match status" value="1"/>
</dbReference>
<dbReference type="PROSITE" id="PS50837">
    <property type="entry name" value="NACHT"/>
    <property type="match status" value="1"/>
</dbReference>
<dbReference type="PROSITE" id="PS50878">
    <property type="entry name" value="RT_POL"/>
    <property type="match status" value="1"/>
</dbReference>
<dbReference type="CDD" id="cd01650">
    <property type="entry name" value="RT_nLTR_like"/>
    <property type="match status" value="1"/>
</dbReference>
<dbReference type="InterPro" id="IPR000477">
    <property type="entry name" value="RT_dom"/>
</dbReference>
<dbReference type="GO" id="GO:0005737">
    <property type="term" value="C:cytoplasm"/>
    <property type="evidence" value="ECO:0007669"/>
    <property type="project" value="UniProtKB-SubCell"/>
</dbReference>
<dbReference type="GO" id="GO:0005524">
    <property type="term" value="F:ATP binding"/>
    <property type="evidence" value="ECO:0007669"/>
    <property type="project" value="UniProtKB-KW"/>
</dbReference>
<proteinExistence type="inferred from homology"/>
<reference evidence="13" key="1">
    <citation type="submission" date="2023-06" db="EMBL/GenBank/DDBJ databases">
        <title>Male Hemibagrus guttatus genome.</title>
        <authorList>
            <person name="Bian C."/>
        </authorList>
    </citation>
    <scope>NUCLEOTIDE SEQUENCE</scope>
    <source>
        <strain evidence="13">Male_cb2023</strain>
        <tissue evidence="13">Muscle</tissue>
    </source>
</reference>
<dbReference type="SMART" id="SM01288">
    <property type="entry name" value="FISNA"/>
    <property type="match status" value="1"/>
</dbReference>
<evidence type="ECO:0000313" key="14">
    <source>
        <dbReference type="Proteomes" id="UP001274896"/>
    </source>
</evidence>
<dbReference type="InterPro" id="IPR043502">
    <property type="entry name" value="DNA/RNA_pol_sf"/>
</dbReference>
<feature type="region of interest" description="Disordered" evidence="10">
    <location>
        <begin position="1"/>
        <end position="99"/>
    </location>
</feature>
<evidence type="ECO:0000313" key="13">
    <source>
        <dbReference type="EMBL" id="KAK3511097.1"/>
    </source>
</evidence>
<dbReference type="InterPro" id="IPR041267">
    <property type="entry name" value="NLRP_HD2"/>
</dbReference>
<dbReference type="InterPro" id="IPR007111">
    <property type="entry name" value="NACHT_NTPase"/>
</dbReference>
<feature type="compositionally biased region" description="Basic and acidic residues" evidence="10">
    <location>
        <begin position="43"/>
        <end position="62"/>
    </location>
</feature>
<feature type="compositionally biased region" description="Basic and acidic residues" evidence="10">
    <location>
        <begin position="7"/>
        <end position="22"/>
    </location>
</feature>
<keyword evidence="8" id="KW-0067">ATP-binding</keyword>
<dbReference type="Gene3D" id="3.30.70.270">
    <property type="match status" value="1"/>
</dbReference>
<dbReference type="InterPro" id="IPR027417">
    <property type="entry name" value="P-loop_NTPase"/>
</dbReference>
<dbReference type="InterPro" id="IPR043128">
    <property type="entry name" value="Rev_trsase/Diguanyl_cyclase"/>
</dbReference>
<dbReference type="Pfam" id="PF17776">
    <property type="entry name" value="NLRC4_HD2"/>
    <property type="match status" value="1"/>
</dbReference>
<evidence type="ECO:0000256" key="3">
    <source>
        <dbReference type="ARBA" id="ARBA00012180"/>
    </source>
</evidence>
<dbReference type="SUPFAM" id="SSF52047">
    <property type="entry name" value="RNI-like"/>
    <property type="match status" value="1"/>
</dbReference>
<evidence type="ECO:0000256" key="1">
    <source>
        <dbReference type="ARBA" id="ARBA00004496"/>
    </source>
</evidence>
<feature type="domain" description="NACHT" evidence="11">
    <location>
        <begin position="265"/>
        <end position="399"/>
    </location>
</feature>
<dbReference type="Gene3D" id="3.40.50.300">
    <property type="entry name" value="P-loop containing nucleotide triphosphate hydrolases"/>
    <property type="match status" value="1"/>
</dbReference>
<dbReference type="SMART" id="SM00368">
    <property type="entry name" value="LRR_RI"/>
    <property type="match status" value="10"/>
</dbReference>
<evidence type="ECO:0000256" key="9">
    <source>
        <dbReference type="SAM" id="Coils"/>
    </source>
</evidence>